<organism evidence="1 2">
    <name type="scientific">Ralstonia psammae</name>
    <dbReference type="NCBI Taxonomy" id="3058598"/>
    <lineage>
        <taxon>Bacteria</taxon>
        <taxon>Pseudomonadati</taxon>
        <taxon>Pseudomonadota</taxon>
        <taxon>Betaproteobacteria</taxon>
        <taxon>Burkholderiales</taxon>
        <taxon>Burkholderiaceae</taxon>
        <taxon>Ralstonia</taxon>
    </lineage>
</organism>
<proteinExistence type="predicted"/>
<dbReference type="EMBL" id="CATZBU010000019">
    <property type="protein sequence ID" value="CAJ0808304.1"/>
    <property type="molecule type" value="Genomic_DNA"/>
</dbReference>
<comment type="caution">
    <text evidence="1">The sequence shown here is derived from an EMBL/GenBank/DDBJ whole genome shotgun (WGS) entry which is preliminary data.</text>
</comment>
<gene>
    <name evidence="1" type="ORF">LMG19083_04685</name>
</gene>
<dbReference type="Proteomes" id="UP001189813">
    <property type="component" value="Unassembled WGS sequence"/>
</dbReference>
<accession>A0ABM9JZ34</accession>
<dbReference type="SUPFAM" id="SSF55729">
    <property type="entry name" value="Acyl-CoA N-acyltransferases (Nat)"/>
    <property type="match status" value="1"/>
</dbReference>
<evidence type="ECO:0008006" key="3">
    <source>
        <dbReference type="Google" id="ProtNLM"/>
    </source>
</evidence>
<dbReference type="InterPro" id="IPR016181">
    <property type="entry name" value="Acyl_CoA_acyltransferase"/>
</dbReference>
<sequence length="125" mass="13835">MLHNLTLTETLHAQFPVDAALLTHGWEVGRLVMAPEFRSGPEFLKQCLSLALIFLCDNAQVENLHASCSHVLSRLYRRFGFSVLAKEIPLPGTEKTYTVIHGHISQVSNALAPQSPIGQPISYRA</sequence>
<name>A0ABM9JZ34_9RALS</name>
<evidence type="ECO:0000313" key="2">
    <source>
        <dbReference type="Proteomes" id="UP001189813"/>
    </source>
</evidence>
<protein>
    <recommendedName>
        <fullName evidence="3">N-acetyltransferase domain-containing protein</fullName>
    </recommendedName>
</protein>
<dbReference type="Gene3D" id="3.40.630.30">
    <property type="match status" value="1"/>
</dbReference>
<reference evidence="1 2" key="1">
    <citation type="submission" date="2023-07" db="EMBL/GenBank/DDBJ databases">
        <authorList>
            <person name="Peeters C."/>
        </authorList>
    </citation>
    <scope>NUCLEOTIDE SEQUENCE [LARGE SCALE GENOMIC DNA]</scope>
    <source>
        <strain evidence="1 2">LMG 19083</strain>
    </source>
</reference>
<keyword evidence="2" id="KW-1185">Reference proteome</keyword>
<evidence type="ECO:0000313" key="1">
    <source>
        <dbReference type="EMBL" id="CAJ0808304.1"/>
    </source>
</evidence>